<keyword evidence="2" id="KW-1185">Reference proteome</keyword>
<gene>
    <name evidence="1" type="ORF">ABVK25_008601</name>
</gene>
<evidence type="ECO:0000313" key="2">
    <source>
        <dbReference type="Proteomes" id="UP001590951"/>
    </source>
</evidence>
<comment type="caution">
    <text evidence="1">The sequence shown here is derived from an EMBL/GenBank/DDBJ whole genome shotgun (WGS) entry which is preliminary data.</text>
</comment>
<accession>A0ABR4AZV8</accession>
<dbReference type="EMBL" id="JBHFEH010000038">
    <property type="protein sequence ID" value="KAL2051172.1"/>
    <property type="molecule type" value="Genomic_DNA"/>
</dbReference>
<reference evidence="1 2" key="1">
    <citation type="submission" date="2024-09" db="EMBL/GenBank/DDBJ databases">
        <title>Rethinking Asexuality: The Enigmatic Case of Functional Sexual Genes in Lepraria (Stereocaulaceae).</title>
        <authorList>
            <person name="Doellman M."/>
            <person name="Sun Y."/>
            <person name="Barcenas-Pena A."/>
            <person name="Lumbsch H.T."/>
            <person name="Grewe F."/>
        </authorList>
    </citation>
    <scope>NUCLEOTIDE SEQUENCE [LARGE SCALE GENOMIC DNA]</scope>
    <source>
        <strain evidence="1 2">Grewe 0041</strain>
    </source>
</reference>
<evidence type="ECO:0000313" key="1">
    <source>
        <dbReference type="EMBL" id="KAL2051172.1"/>
    </source>
</evidence>
<organism evidence="1 2">
    <name type="scientific">Lepraria finkii</name>
    <dbReference type="NCBI Taxonomy" id="1340010"/>
    <lineage>
        <taxon>Eukaryota</taxon>
        <taxon>Fungi</taxon>
        <taxon>Dikarya</taxon>
        <taxon>Ascomycota</taxon>
        <taxon>Pezizomycotina</taxon>
        <taxon>Lecanoromycetes</taxon>
        <taxon>OSLEUM clade</taxon>
        <taxon>Lecanoromycetidae</taxon>
        <taxon>Lecanorales</taxon>
        <taxon>Lecanorineae</taxon>
        <taxon>Stereocaulaceae</taxon>
        <taxon>Lepraria</taxon>
    </lineage>
</organism>
<dbReference type="Proteomes" id="UP001590951">
    <property type="component" value="Unassembled WGS sequence"/>
</dbReference>
<sequence length="127" mass="14172">MAILLVHGLIGHALHTREDSQGINWITNPKFLPKSLPTARAMKLGYNANPLSNLVTSRVLDHADGLLAPSYDACPLPGSSSDLHCTLVRRDRGQTSPHHRYSPQRLQSNFRFHHCSSFWVHRTVGLS</sequence>
<proteinExistence type="predicted"/>
<name>A0ABR4AZV8_9LECA</name>
<protein>
    <submittedName>
        <fullName evidence="1">Uncharacterized protein</fullName>
    </submittedName>
</protein>